<dbReference type="SUPFAM" id="SSF55797">
    <property type="entry name" value="PR-1-like"/>
    <property type="match status" value="1"/>
</dbReference>
<name>I7ZK77_9GAMM</name>
<dbReference type="InterPro" id="IPR035940">
    <property type="entry name" value="CAP_sf"/>
</dbReference>
<dbReference type="InterPro" id="IPR014044">
    <property type="entry name" value="CAP_dom"/>
</dbReference>
<feature type="domain" description="SCP" evidence="1">
    <location>
        <begin position="12"/>
        <end position="127"/>
    </location>
</feature>
<dbReference type="RefSeq" id="WP_007185247.1">
    <property type="nucleotide sequence ID" value="NZ_AKGD01000001.1"/>
</dbReference>
<dbReference type="CDD" id="cd05379">
    <property type="entry name" value="CAP_bacterial"/>
    <property type="match status" value="1"/>
</dbReference>
<dbReference type="PANTHER" id="PTHR31157:SF1">
    <property type="entry name" value="SCP DOMAIN-CONTAINING PROTEIN"/>
    <property type="match status" value="1"/>
</dbReference>
<dbReference type="Proteomes" id="UP000003704">
    <property type="component" value="Unassembled WGS sequence"/>
</dbReference>
<evidence type="ECO:0000259" key="1">
    <source>
        <dbReference type="Pfam" id="PF00188"/>
    </source>
</evidence>
<dbReference type="Gene3D" id="3.40.33.10">
    <property type="entry name" value="CAP"/>
    <property type="match status" value="1"/>
</dbReference>
<dbReference type="AlphaFoldDB" id="I7ZK77"/>
<evidence type="ECO:0000313" key="2">
    <source>
        <dbReference type="EMBL" id="EIT72167.1"/>
    </source>
</evidence>
<proteinExistence type="predicted"/>
<gene>
    <name evidence="2" type="ORF">WQQ_23040</name>
</gene>
<dbReference type="Pfam" id="PF00188">
    <property type="entry name" value="CAP"/>
    <property type="match status" value="1"/>
</dbReference>
<dbReference type="EMBL" id="AKGD01000001">
    <property type="protein sequence ID" value="EIT72167.1"/>
    <property type="molecule type" value="Genomic_DNA"/>
</dbReference>
<reference evidence="2 3" key="1">
    <citation type="journal article" date="2012" name="J. Bacteriol.">
        <title>Genome Sequence of n-Alkane-Degrading Hydrocarboniphaga effusa Strain AP103T (ATCC BAA-332T).</title>
        <authorList>
            <person name="Chang H.K."/>
            <person name="Zylstra G.J."/>
            <person name="Chae J.C."/>
        </authorList>
    </citation>
    <scope>NUCLEOTIDE SEQUENCE [LARGE SCALE GENOMIC DNA]</scope>
    <source>
        <strain evidence="2 3">AP103</strain>
    </source>
</reference>
<keyword evidence="3" id="KW-1185">Reference proteome</keyword>
<comment type="caution">
    <text evidence="2">The sequence shown here is derived from an EMBL/GenBank/DDBJ whole genome shotgun (WGS) entry which is preliminary data.</text>
</comment>
<accession>I7ZK77</accession>
<evidence type="ECO:0000313" key="3">
    <source>
        <dbReference type="Proteomes" id="UP000003704"/>
    </source>
</evidence>
<dbReference type="STRING" id="1172194.WQQ_23040"/>
<organism evidence="2 3">
    <name type="scientific">Hydrocarboniphaga effusa AP103</name>
    <dbReference type="NCBI Taxonomy" id="1172194"/>
    <lineage>
        <taxon>Bacteria</taxon>
        <taxon>Pseudomonadati</taxon>
        <taxon>Pseudomonadota</taxon>
        <taxon>Gammaproteobacteria</taxon>
        <taxon>Nevskiales</taxon>
        <taxon>Nevskiaceae</taxon>
        <taxon>Hydrocarboniphaga</taxon>
    </lineage>
</organism>
<protein>
    <recommendedName>
        <fullName evidence="1">SCP domain-containing protein</fullName>
    </recommendedName>
</protein>
<sequence length="134" mass="14799">MNVIETHLLGLLERANTARLDSGTNVLRIERRLTSAALDHALFLAEGGFLSHGGRHDSTPASRAEAVGYNWSRVGENVLARTTADADEAYLQWWNSEGHRANLLEPAFIDCGLARAYSPRVDCWYYVMLLAAPA</sequence>
<dbReference type="PANTHER" id="PTHR31157">
    <property type="entry name" value="SCP DOMAIN-CONTAINING PROTEIN"/>
    <property type="match status" value="1"/>
</dbReference>